<accession>A0A7X5XSJ3</accession>
<dbReference type="EMBL" id="JAATIT010000003">
    <property type="protein sequence ID" value="NJB90533.1"/>
    <property type="molecule type" value="Genomic_DNA"/>
</dbReference>
<dbReference type="Proteomes" id="UP000535078">
    <property type="component" value="Unassembled WGS sequence"/>
</dbReference>
<evidence type="ECO:0000313" key="2">
    <source>
        <dbReference type="Proteomes" id="UP000535078"/>
    </source>
</evidence>
<dbReference type="InterPro" id="IPR021791">
    <property type="entry name" value="Phage_TAC_11"/>
</dbReference>
<keyword evidence="2" id="KW-1185">Reference proteome</keyword>
<dbReference type="AlphaFoldDB" id="A0A7X5XSJ3"/>
<evidence type="ECO:0000313" key="1">
    <source>
        <dbReference type="EMBL" id="NJB90533.1"/>
    </source>
</evidence>
<comment type="caution">
    <text evidence="1">The sequence shown here is derived from an EMBL/GenBank/DDBJ whole genome shotgun (WGS) entry which is preliminary data.</text>
</comment>
<evidence type="ECO:0008006" key="3">
    <source>
        <dbReference type="Google" id="ProtNLM"/>
    </source>
</evidence>
<protein>
    <recommendedName>
        <fullName evidence="3">Gene transfer agent family protein</fullName>
    </recommendedName>
</protein>
<name>A0A7X5XSJ3_9SPHN</name>
<dbReference type="RefSeq" id="WP_167921965.1">
    <property type="nucleotide sequence ID" value="NZ_JAATIT010000003.1"/>
</dbReference>
<organism evidence="1 2">
    <name type="scientific">Sphingopyxis italica</name>
    <dbReference type="NCBI Taxonomy" id="1129133"/>
    <lineage>
        <taxon>Bacteria</taxon>
        <taxon>Pseudomonadati</taxon>
        <taxon>Pseudomonadota</taxon>
        <taxon>Alphaproteobacteria</taxon>
        <taxon>Sphingomonadales</taxon>
        <taxon>Sphingomonadaceae</taxon>
        <taxon>Sphingopyxis</taxon>
    </lineage>
</organism>
<proteinExistence type="predicted"/>
<sequence length="103" mass="10684">MSGANALRGEAELMVGGRRLVLRPSFAALVAAEAELGPLFGLVERAADGRLGLGELAGLFWHCVGERPEVLTREAVGEAVVAQGLAAVTPALRVLLGQILQGR</sequence>
<reference evidence="1 2" key="1">
    <citation type="submission" date="2020-03" db="EMBL/GenBank/DDBJ databases">
        <title>Genomic Encyclopedia of Type Strains, Phase IV (KMG-IV): sequencing the most valuable type-strain genomes for metagenomic binning, comparative biology and taxonomic classification.</title>
        <authorList>
            <person name="Goeker M."/>
        </authorList>
    </citation>
    <scope>NUCLEOTIDE SEQUENCE [LARGE SCALE GENOMIC DNA]</scope>
    <source>
        <strain evidence="1 2">DSM 25229</strain>
    </source>
</reference>
<dbReference type="Pfam" id="PF11836">
    <property type="entry name" value="Phage_TAC_11"/>
    <property type="match status" value="1"/>
</dbReference>
<gene>
    <name evidence="1" type="ORF">GGR90_002727</name>
</gene>